<keyword evidence="4 9" id="KW-1015">Disulfide bond</keyword>
<gene>
    <name evidence="11" type="primary">trxA_2</name>
    <name evidence="11" type="ORF">Spa11_10820</name>
</gene>
<feature type="domain" description="Thioredoxin" evidence="10">
    <location>
        <begin position="1"/>
        <end position="107"/>
    </location>
</feature>
<dbReference type="InterPro" id="IPR013766">
    <property type="entry name" value="Thioredoxin_domain"/>
</dbReference>
<dbReference type="Proteomes" id="UP000316426">
    <property type="component" value="Chromosome"/>
</dbReference>
<feature type="active site" description="Nucleophile" evidence="8">
    <location>
        <position position="31"/>
    </location>
</feature>
<reference evidence="11 12" key="1">
    <citation type="submission" date="2019-02" db="EMBL/GenBank/DDBJ databases">
        <title>Deep-cultivation of Planctomycetes and their phenomic and genomic characterization uncovers novel biology.</title>
        <authorList>
            <person name="Wiegand S."/>
            <person name="Jogler M."/>
            <person name="Boedeker C."/>
            <person name="Pinto D."/>
            <person name="Vollmers J."/>
            <person name="Rivas-Marin E."/>
            <person name="Kohn T."/>
            <person name="Peeters S.H."/>
            <person name="Heuer A."/>
            <person name="Rast P."/>
            <person name="Oberbeckmann S."/>
            <person name="Bunk B."/>
            <person name="Jeske O."/>
            <person name="Meyerdierks A."/>
            <person name="Storesund J.E."/>
            <person name="Kallscheuer N."/>
            <person name="Luecker S."/>
            <person name="Lage O.M."/>
            <person name="Pohl T."/>
            <person name="Merkel B.J."/>
            <person name="Hornburger P."/>
            <person name="Mueller R.-W."/>
            <person name="Bruemmer F."/>
            <person name="Labrenz M."/>
            <person name="Spormann A.M."/>
            <person name="Op den Camp H."/>
            <person name="Overmann J."/>
            <person name="Amann R."/>
            <person name="Jetten M.S.M."/>
            <person name="Mascher T."/>
            <person name="Medema M.H."/>
            <person name="Devos D.P."/>
            <person name="Kaster A.-K."/>
            <person name="Ovreas L."/>
            <person name="Rohde M."/>
            <person name="Galperin M.Y."/>
            <person name="Jogler C."/>
        </authorList>
    </citation>
    <scope>NUCLEOTIDE SEQUENCE [LARGE SCALE GENOMIC DNA]</scope>
    <source>
        <strain evidence="11 12">Spa11</strain>
    </source>
</reference>
<keyword evidence="2" id="KW-0813">Transport</keyword>
<dbReference type="PIRSF" id="PIRSF000077">
    <property type="entry name" value="Thioredoxin"/>
    <property type="match status" value="1"/>
</dbReference>
<dbReference type="PROSITE" id="PS00194">
    <property type="entry name" value="THIOREDOXIN_1"/>
    <property type="match status" value="1"/>
</dbReference>
<evidence type="ECO:0000313" key="11">
    <source>
        <dbReference type="EMBL" id="QDV72898.1"/>
    </source>
</evidence>
<dbReference type="NCBIfam" id="TIGR01068">
    <property type="entry name" value="thioredoxin"/>
    <property type="match status" value="1"/>
</dbReference>
<sequence length="107" mass="11464">MGVLEITDGNFEQEVLMSEVPVLLDFWAPWCGPCRQIAPLIEELAGENSGSAKVAKLNVDDAPGAAQTYGVSSIPTLMVFKGGEVVDRFVGIQAKNRLQEAINSAKD</sequence>
<dbReference type="Pfam" id="PF00085">
    <property type="entry name" value="Thioredoxin"/>
    <property type="match status" value="1"/>
</dbReference>
<dbReference type="PANTHER" id="PTHR45663">
    <property type="entry name" value="GEO12009P1"/>
    <property type="match status" value="1"/>
</dbReference>
<feature type="active site" description="Nucleophile" evidence="8">
    <location>
        <position position="34"/>
    </location>
</feature>
<dbReference type="Gene3D" id="3.40.30.10">
    <property type="entry name" value="Glutaredoxin"/>
    <property type="match status" value="1"/>
</dbReference>
<dbReference type="InterPro" id="IPR036249">
    <property type="entry name" value="Thioredoxin-like_sf"/>
</dbReference>
<evidence type="ECO:0000256" key="3">
    <source>
        <dbReference type="ARBA" id="ARBA00022982"/>
    </source>
</evidence>
<evidence type="ECO:0000256" key="1">
    <source>
        <dbReference type="ARBA" id="ARBA00008987"/>
    </source>
</evidence>
<dbReference type="GO" id="GO:0005829">
    <property type="term" value="C:cytosol"/>
    <property type="evidence" value="ECO:0007669"/>
    <property type="project" value="TreeGrafter"/>
</dbReference>
<evidence type="ECO:0000256" key="2">
    <source>
        <dbReference type="ARBA" id="ARBA00022448"/>
    </source>
</evidence>
<dbReference type="PROSITE" id="PS51352">
    <property type="entry name" value="THIOREDOXIN_2"/>
    <property type="match status" value="1"/>
</dbReference>
<dbReference type="InterPro" id="IPR017937">
    <property type="entry name" value="Thioredoxin_CS"/>
</dbReference>
<dbReference type="PANTHER" id="PTHR45663:SF11">
    <property type="entry name" value="GEO12009P1"/>
    <property type="match status" value="1"/>
</dbReference>
<feature type="disulfide bond" description="Redox-active" evidence="9">
    <location>
        <begin position="31"/>
        <end position="34"/>
    </location>
</feature>
<organism evidence="11 12">
    <name type="scientific">Botrimarina mediterranea</name>
    <dbReference type="NCBI Taxonomy" id="2528022"/>
    <lineage>
        <taxon>Bacteria</taxon>
        <taxon>Pseudomonadati</taxon>
        <taxon>Planctomycetota</taxon>
        <taxon>Planctomycetia</taxon>
        <taxon>Pirellulales</taxon>
        <taxon>Lacipirellulaceae</taxon>
        <taxon>Botrimarina</taxon>
    </lineage>
</organism>
<dbReference type="PRINTS" id="PR00421">
    <property type="entry name" value="THIOREDOXIN"/>
</dbReference>
<feature type="site" description="Deprotonates C-terminal active site Cys" evidence="8">
    <location>
        <position position="25"/>
    </location>
</feature>
<dbReference type="EMBL" id="CP036349">
    <property type="protein sequence ID" value="QDV72898.1"/>
    <property type="molecule type" value="Genomic_DNA"/>
</dbReference>
<dbReference type="SUPFAM" id="SSF52833">
    <property type="entry name" value="Thioredoxin-like"/>
    <property type="match status" value="1"/>
</dbReference>
<evidence type="ECO:0000256" key="6">
    <source>
        <dbReference type="NCBIfam" id="TIGR01068"/>
    </source>
</evidence>
<dbReference type="KEGG" id="bmei:Spa11_10820"/>
<proteinExistence type="inferred from homology"/>
<dbReference type="AlphaFoldDB" id="A0A518K534"/>
<dbReference type="GO" id="GO:0045454">
    <property type="term" value="P:cell redox homeostasis"/>
    <property type="evidence" value="ECO:0007669"/>
    <property type="project" value="TreeGrafter"/>
</dbReference>
<keyword evidence="5 9" id="KW-0676">Redox-active center</keyword>
<dbReference type="CDD" id="cd02947">
    <property type="entry name" value="TRX_family"/>
    <property type="match status" value="1"/>
</dbReference>
<dbReference type="InterPro" id="IPR005746">
    <property type="entry name" value="Thioredoxin"/>
</dbReference>
<evidence type="ECO:0000256" key="7">
    <source>
        <dbReference type="PIRNR" id="PIRNR000077"/>
    </source>
</evidence>
<keyword evidence="12" id="KW-1185">Reference proteome</keyword>
<dbReference type="GO" id="GO:0015035">
    <property type="term" value="F:protein-disulfide reductase activity"/>
    <property type="evidence" value="ECO:0007669"/>
    <property type="project" value="UniProtKB-UniRule"/>
</dbReference>
<accession>A0A518K534</accession>
<evidence type="ECO:0000256" key="9">
    <source>
        <dbReference type="PIRSR" id="PIRSR000077-4"/>
    </source>
</evidence>
<feature type="site" description="Contributes to redox potential value" evidence="8">
    <location>
        <position position="32"/>
    </location>
</feature>
<dbReference type="FunFam" id="3.40.30.10:FF:000001">
    <property type="entry name" value="Thioredoxin"/>
    <property type="match status" value="1"/>
</dbReference>
<evidence type="ECO:0000256" key="5">
    <source>
        <dbReference type="ARBA" id="ARBA00023284"/>
    </source>
</evidence>
<evidence type="ECO:0000256" key="4">
    <source>
        <dbReference type="ARBA" id="ARBA00023157"/>
    </source>
</evidence>
<evidence type="ECO:0000313" key="12">
    <source>
        <dbReference type="Proteomes" id="UP000316426"/>
    </source>
</evidence>
<feature type="site" description="Contributes to redox potential value" evidence="8">
    <location>
        <position position="33"/>
    </location>
</feature>
<dbReference type="RefSeq" id="WP_145108958.1">
    <property type="nucleotide sequence ID" value="NZ_CP036349.1"/>
</dbReference>
<evidence type="ECO:0000256" key="8">
    <source>
        <dbReference type="PIRSR" id="PIRSR000077-1"/>
    </source>
</evidence>
<name>A0A518K534_9BACT</name>
<evidence type="ECO:0000259" key="10">
    <source>
        <dbReference type="PROSITE" id="PS51352"/>
    </source>
</evidence>
<protein>
    <recommendedName>
        <fullName evidence="6 7">Thioredoxin</fullName>
    </recommendedName>
</protein>
<comment type="similarity">
    <text evidence="1 7">Belongs to the thioredoxin family.</text>
</comment>
<keyword evidence="3" id="KW-0249">Electron transport</keyword>